<keyword evidence="1" id="KW-0812">Transmembrane</keyword>
<reference evidence="3 4" key="3">
    <citation type="journal article" date="1997" name="J. Gen. Virol.">
        <title>Cloning and functional characterization of the origin of lytic-phase DNA replication of rat cytomegalovirus.</title>
        <authorList>
            <person name="Vink C."/>
            <person name="Beuken E."/>
            <person name="Bruggeman C.A."/>
        </authorList>
    </citation>
    <scope>NUCLEOTIDE SEQUENCE [LARGE SCALE GENOMIC DNA]</scope>
    <source>
        <strain evidence="3 4">Maastricht</strain>
    </source>
</reference>
<keyword evidence="1" id="KW-0472">Membrane</keyword>
<keyword evidence="4" id="KW-1185">Reference proteome</keyword>
<reference evidence="3 4" key="9">
    <citation type="journal article" date="2000" name="J. Virol.">
        <title>Complete DNA sequence of the rat cytomegalovirus genome.</title>
        <authorList>
            <person name="Vink C."/>
            <person name="Beuken E."/>
            <person name="Bruggeman C.A."/>
        </authorList>
    </citation>
    <scope>NUCLEOTIDE SEQUENCE [LARGE SCALE GENOMIC DNA]</scope>
    <source>
        <strain evidence="3 4">Maastricht</strain>
    </source>
</reference>
<dbReference type="Proteomes" id="UP000008288">
    <property type="component" value="Segment"/>
</dbReference>
<reference evidence="3 4" key="2">
    <citation type="journal article" date="1996" name="J. Virol.">
        <title>Structure of the rat cytomegalovirus genome termini.</title>
        <authorList>
            <person name="Vink C."/>
            <person name="Beuken E."/>
            <person name="Bruggeman C.A."/>
        </authorList>
    </citation>
    <scope>NUCLEOTIDE SEQUENCE [LARGE SCALE GENOMIC DNA]</scope>
    <source>
        <strain evidence="3 4">Maastricht</strain>
    </source>
</reference>
<keyword evidence="1" id="KW-1133">Transmembrane helix</keyword>
<reference evidence="3 4" key="6">
    <citation type="journal article" date="1999" name="J. Gen. Virol.">
        <title>The rat cytomegalovirus R32 gene encodes a virion-associated protein that elicits a strong humoral immune response in infected rats.</title>
        <authorList>
            <person name="Beuken E."/>
            <person name="Grauls G."/>
            <person name="Bruggeman C.A."/>
            <person name="Vink C."/>
        </authorList>
    </citation>
    <scope>NUCLEOTIDE SEQUENCE [LARGE SCALE GENOMIC DNA]</scope>
    <source>
        <strain evidence="3 4">Maastricht</strain>
    </source>
</reference>
<dbReference type="InterPro" id="IPR054048">
    <property type="entry name" value="M152_N"/>
</dbReference>
<evidence type="ECO:0000313" key="4">
    <source>
        <dbReference type="Proteomes" id="UP000008288"/>
    </source>
</evidence>
<dbReference type="Gene3D" id="3.30.500.30">
    <property type="match status" value="1"/>
</dbReference>
<sequence length="261" mass="30496">MMRIAWRMSTRRYILFFVCFIDVTHLESYGRWIGWSKPSCDDPEISLTSTYMESDDRLEIEIGFTDHPRMLLLENHDVIITVPGITLREMEIELNFTTQQKPLLRELHKFYPNSMKISISYFCTLVNFRCSVLCDIGHRLVIMKEHSFVYESGINRSIVEMCTDGHHVDKLRNSSVDIKNHWLSLCRDIFFPKNESRAYVHTNEINEESEVALNSSAECSITIVMLVVFMNLIVIFVARKKKIDARPLNECVRRSFGVTGR</sequence>
<evidence type="ECO:0000259" key="2">
    <source>
        <dbReference type="Pfam" id="PF22158"/>
    </source>
</evidence>
<dbReference type="Pfam" id="PF22158">
    <property type="entry name" value="M157_N_1"/>
    <property type="match status" value="1"/>
</dbReference>
<reference evidence="3 4" key="10">
    <citation type="journal article" date="2000" name="Virus Res.">
        <title>Rat cytomegalovirus R89 is a highly conserved gene which expresses a spliced transcript.</title>
        <authorList>
            <person name="Gruijthuijsen Y.K."/>
            <person name="Beuken E."/>
            <person name="Bruggeman C.A."/>
            <person name="Vink C."/>
        </authorList>
    </citation>
    <scope>NUCLEOTIDE SEQUENCE [LARGE SCALE GENOMIC DNA]</scope>
    <source>
        <strain evidence="3 4">Maastricht</strain>
    </source>
</reference>
<feature type="domain" description="M152 N-terminal" evidence="2">
    <location>
        <begin position="74"/>
        <end position="188"/>
    </location>
</feature>
<dbReference type="KEGG" id="vg:940350"/>
<reference evidence="3 4" key="7">
    <citation type="journal article" date="1999" name="J. Virol.">
        <title>Deletion of the R78 G protein-coupled receptor gene from rat cytomegalovirus results in an attenuated, syncytium-inducing mutant strain.</title>
        <authorList>
            <person name="Beisser P.S."/>
            <person name="Grauls G."/>
            <person name="Bruggeman C.A."/>
            <person name="Vink C."/>
        </authorList>
    </citation>
    <scope>NUCLEOTIDE SEQUENCE [LARGE SCALE GENOMIC DNA]</scope>
    <source>
        <strain evidence="3 4">Maastricht</strain>
    </source>
</reference>
<dbReference type="EMBL" id="AF232689">
    <property type="protein sequence ID" value="AAF99254.1"/>
    <property type="molecule type" value="Genomic_DNA"/>
</dbReference>
<feature type="transmembrane region" description="Helical" evidence="1">
    <location>
        <begin position="220"/>
        <end position="238"/>
    </location>
</feature>
<evidence type="ECO:0000313" key="3">
    <source>
        <dbReference type="EMBL" id="AAF99254.1"/>
    </source>
</evidence>
<dbReference type="RefSeq" id="NP_064267.1">
    <property type="nucleotide sequence ID" value="NC_002512.2"/>
</dbReference>
<dbReference type="GeneID" id="940350"/>
<gene>
    <name evidence="3" type="primary">r152.5</name>
</gene>
<name>Q9DW36_RCMVM</name>
<reference evidence="3 4" key="1">
    <citation type="journal article" date="1996" name="J. Gen. Virol.">
        <title>Cloning and sequence analysis of the genes encoding DNA polymerase, glycoprotein B, ICP18.5 and major DNA-binding protein of rat cytomegalovirus.</title>
        <authorList>
            <person name="Beuken E."/>
            <person name="Slobbe R."/>
            <person name="Bruggeman C.A."/>
            <person name="Vink C."/>
        </authorList>
    </citation>
    <scope>NUCLEOTIDE SEQUENCE [LARGE SCALE GENOMIC DNA]</scope>
    <source>
        <strain evidence="3 4">Maastricht</strain>
    </source>
</reference>
<evidence type="ECO:0000256" key="1">
    <source>
        <dbReference type="SAM" id="Phobius"/>
    </source>
</evidence>
<reference evidence="3 4" key="5">
    <citation type="journal article" date="1998" name="Virology">
        <title>The Maastricht strain and England strain of rat cytomegalovirus represent different betaherpesvirus species rather than strains.</title>
        <authorList>
            <person name="Beisser P.S."/>
            <person name="Kaptein S.J."/>
            <person name="Beuken E."/>
            <person name="Bruggeman C.A."/>
            <person name="Vink C."/>
        </authorList>
    </citation>
    <scope>NUCLEOTIDE SEQUENCE [LARGE SCALE GENOMIC DNA]</scope>
    <source>
        <strain evidence="3 4">Maastricht</strain>
    </source>
</reference>
<reference evidence="3 4" key="4">
    <citation type="journal article" date="1998" name="J. Virol.">
        <title>The R33 G protein-coupled receptor gene of rat cytomegalovirus plays an essential role in the pathogenesis of viral infection.</title>
        <authorList>
            <person name="Beisser P.S."/>
            <person name="Vink C."/>
            <person name="Van Dam J.G."/>
            <person name="Grauls G."/>
            <person name="Vanherle S.J."/>
            <person name="Bruggeman C.A."/>
        </authorList>
    </citation>
    <scope>NUCLEOTIDE SEQUENCE [LARGE SCALE GENOMIC DNA]</scope>
    <source>
        <strain evidence="3 4">Maastricht</strain>
    </source>
</reference>
<accession>Q9DW36</accession>
<proteinExistence type="predicted"/>
<reference evidence="3 4" key="8">
    <citation type="journal article" date="2000" name="J. Virol.">
        <title>The r144 major histocompatibility complex class I-like gene of rat cytomegalovirus is dispensable for both acute and long-term infection in the immunocompromised host.</title>
        <authorList>
            <person name="Beisser P.S."/>
            <person name="Kloover J.S."/>
            <person name="Grauls G.E."/>
            <person name="Blok M.J."/>
            <person name="Bruggeman C.A."/>
            <person name="Vink C."/>
        </authorList>
    </citation>
    <scope>NUCLEOTIDE SEQUENCE [LARGE SCALE GENOMIC DNA]</scope>
    <source>
        <strain evidence="3 4">Maastricht</strain>
    </source>
</reference>
<organism evidence="3 4">
    <name type="scientific">Rat cytomegalovirus (strain Maastricht)</name>
    <dbReference type="NCBI Taxonomy" id="79700"/>
    <lineage>
        <taxon>Viruses</taxon>
        <taxon>Duplodnaviria</taxon>
        <taxon>Heunggongvirae</taxon>
        <taxon>Peploviricota</taxon>
        <taxon>Herviviricetes</taxon>
        <taxon>Herpesvirales</taxon>
        <taxon>Orthoherpesviridae</taxon>
        <taxon>Betaherpesvirinae</taxon>
        <taxon>Muromegalovirus</taxon>
        <taxon>Muromegalovirus muridbeta2</taxon>
        <taxon>Murid betaherpesvirus 2</taxon>
    </lineage>
</organism>
<organismHost>
    <name type="scientific">Rattus</name>
    <name type="common">rats</name>
    <dbReference type="NCBI Taxonomy" id="10114"/>
</organismHost>
<protein>
    <submittedName>
        <fullName evidence="3">Pr152.5</fullName>
    </submittedName>
</protein>